<accession>A0A838XY97</accession>
<dbReference type="InterPro" id="IPR040190">
    <property type="entry name" value="MURQ/GCKR"/>
</dbReference>
<reference evidence="4 5" key="1">
    <citation type="submission" date="2020-07" db="EMBL/GenBank/DDBJ databases">
        <authorList>
            <person name="Li M."/>
        </authorList>
    </citation>
    <scope>NUCLEOTIDE SEQUENCE [LARGE SCALE GENOMIC DNA]</scope>
    <source>
        <strain evidence="4 5">DSM 23284</strain>
    </source>
</reference>
<comment type="caution">
    <text evidence="4">The sequence shown here is derived from an EMBL/GenBank/DDBJ whole genome shotgun (WGS) entry which is preliminary data.</text>
</comment>
<dbReference type="NCBIfam" id="NF003915">
    <property type="entry name" value="PRK05441.1"/>
    <property type="match status" value="1"/>
</dbReference>
<dbReference type="Gene3D" id="3.40.50.10490">
    <property type="entry name" value="Glucose-6-phosphate isomerase like protein, domain 1"/>
    <property type="match status" value="1"/>
</dbReference>
<dbReference type="CDD" id="cd05007">
    <property type="entry name" value="SIS_Etherase"/>
    <property type="match status" value="1"/>
</dbReference>
<dbReference type="GO" id="GO:0097367">
    <property type="term" value="F:carbohydrate derivative binding"/>
    <property type="evidence" value="ECO:0007669"/>
    <property type="project" value="InterPro"/>
</dbReference>
<reference evidence="4 5" key="2">
    <citation type="submission" date="2020-08" db="EMBL/GenBank/DDBJ databases">
        <title>Stappia taiwanensis sp. nov., isolated from a coastal thermal spring.</title>
        <authorList>
            <person name="Kampfer P."/>
        </authorList>
    </citation>
    <scope>NUCLEOTIDE SEQUENCE [LARGE SCALE GENOMIC DNA]</scope>
    <source>
        <strain evidence="4 5">DSM 23284</strain>
    </source>
</reference>
<dbReference type="InterPro" id="IPR001347">
    <property type="entry name" value="SIS_dom"/>
</dbReference>
<dbReference type="GO" id="GO:0016835">
    <property type="term" value="F:carbon-oxygen lyase activity"/>
    <property type="evidence" value="ECO:0007669"/>
    <property type="project" value="InterPro"/>
</dbReference>
<evidence type="ECO:0000256" key="1">
    <source>
        <dbReference type="ARBA" id="ARBA00023239"/>
    </source>
</evidence>
<evidence type="ECO:0000256" key="2">
    <source>
        <dbReference type="ARBA" id="ARBA00023277"/>
    </source>
</evidence>
<dbReference type="PROSITE" id="PS51464">
    <property type="entry name" value="SIS"/>
    <property type="match status" value="1"/>
</dbReference>
<evidence type="ECO:0000313" key="5">
    <source>
        <dbReference type="Proteomes" id="UP000559404"/>
    </source>
</evidence>
<evidence type="ECO:0000259" key="3">
    <source>
        <dbReference type="PROSITE" id="PS51464"/>
    </source>
</evidence>
<dbReference type="GO" id="GO:0046348">
    <property type="term" value="P:amino sugar catabolic process"/>
    <property type="evidence" value="ECO:0007669"/>
    <property type="project" value="InterPro"/>
</dbReference>
<name>A0A838XY97_9HYPH</name>
<dbReference type="NCBIfam" id="NF009222">
    <property type="entry name" value="PRK12570.1"/>
    <property type="match status" value="1"/>
</dbReference>
<dbReference type="PANTHER" id="PTHR10088">
    <property type="entry name" value="GLUCOKINASE REGULATORY PROTEIN"/>
    <property type="match status" value="1"/>
</dbReference>
<dbReference type="EMBL" id="JACEON010000007">
    <property type="protein sequence ID" value="MBA4611853.1"/>
    <property type="molecule type" value="Genomic_DNA"/>
</dbReference>
<keyword evidence="5" id="KW-1185">Reference proteome</keyword>
<dbReference type="InterPro" id="IPR005488">
    <property type="entry name" value="Etherase_MurQ"/>
</dbReference>
<dbReference type="GO" id="GO:0009254">
    <property type="term" value="P:peptidoglycan turnover"/>
    <property type="evidence" value="ECO:0007669"/>
    <property type="project" value="TreeGrafter"/>
</dbReference>
<dbReference type="RefSeq" id="WP_181760050.1">
    <property type="nucleotide sequence ID" value="NZ_BMCR01000008.1"/>
</dbReference>
<sequence>MLNAARTETVSARYRALEEMGTARVLDALLEGQTAATEAVRRALPALDAAIGASVPLLRAPEARLIYCGAGTSGRIAMMDAVELNPTFSWPQSRIKVLLAGGLESFEEAREGAEDDAEAARAELSALTPRPGDIVIGIAASGTTPYTLAAITLARSCGALTIALANNPDTPLLQAAEHPVLLDTGPEVLAGSTRLGAGTSQKMALNLFSTAVMVALGKVYRGQMVDMRATNAKLVKRAIAIVTDIAGHSEDAARAALEATDFRLKDAILVSHGASPKQASALLEATEGNLSKAMRQLQGQDTD</sequence>
<dbReference type="Pfam" id="PF22645">
    <property type="entry name" value="GKRP_SIS_N"/>
    <property type="match status" value="1"/>
</dbReference>
<keyword evidence="1" id="KW-0456">Lyase</keyword>
<dbReference type="GO" id="GO:0016803">
    <property type="term" value="F:ether hydrolase activity"/>
    <property type="evidence" value="ECO:0007669"/>
    <property type="project" value="TreeGrafter"/>
</dbReference>
<dbReference type="SUPFAM" id="SSF53697">
    <property type="entry name" value="SIS domain"/>
    <property type="match status" value="1"/>
</dbReference>
<dbReference type="Gene3D" id="1.10.8.1080">
    <property type="match status" value="1"/>
</dbReference>
<keyword evidence="2" id="KW-0119">Carbohydrate metabolism</keyword>
<dbReference type="AlphaFoldDB" id="A0A838XY97"/>
<protein>
    <submittedName>
        <fullName evidence="4">N-acetylmuramic acid 6-phosphate etherase</fullName>
    </submittedName>
</protein>
<evidence type="ECO:0000313" key="4">
    <source>
        <dbReference type="EMBL" id="MBA4611853.1"/>
    </source>
</evidence>
<organism evidence="4 5">
    <name type="scientific">Stappia taiwanensis</name>
    <dbReference type="NCBI Taxonomy" id="992267"/>
    <lineage>
        <taxon>Bacteria</taxon>
        <taxon>Pseudomonadati</taxon>
        <taxon>Pseudomonadota</taxon>
        <taxon>Alphaproteobacteria</taxon>
        <taxon>Hyphomicrobiales</taxon>
        <taxon>Stappiaceae</taxon>
        <taxon>Stappia</taxon>
    </lineage>
</organism>
<feature type="domain" description="SIS" evidence="3">
    <location>
        <begin position="54"/>
        <end position="218"/>
    </location>
</feature>
<proteinExistence type="predicted"/>
<dbReference type="PANTHER" id="PTHR10088:SF4">
    <property type="entry name" value="GLUCOKINASE REGULATORY PROTEIN"/>
    <property type="match status" value="1"/>
</dbReference>
<dbReference type="Proteomes" id="UP000559404">
    <property type="component" value="Unassembled WGS sequence"/>
</dbReference>
<dbReference type="InterPro" id="IPR046348">
    <property type="entry name" value="SIS_dom_sf"/>
</dbReference>
<gene>
    <name evidence="4" type="ORF">H1W37_09340</name>
</gene>